<dbReference type="AlphaFoldDB" id="A0A0D2PAH4"/>
<dbReference type="SUPFAM" id="SSF81383">
    <property type="entry name" value="F-box domain"/>
    <property type="match status" value="1"/>
</dbReference>
<accession>A0A0D2PAH4</accession>
<dbReference type="Proteomes" id="UP000054270">
    <property type="component" value="Unassembled WGS sequence"/>
</dbReference>
<dbReference type="Gene3D" id="1.20.1280.50">
    <property type="match status" value="1"/>
</dbReference>
<reference evidence="3" key="1">
    <citation type="submission" date="2014-04" db="EMBL/GenBank/DDBJ databases">
        <title>Evolutionary Origins and Diversification of the Mycorrhizal Mutualists.</title>
        <authorList>
            <consortium name="DOE Joint Genome Institute"/>
            <consortium name="Mycorrhizal Genomics Consortium"/>
            <person name="Kohler A."/>
            <person name="Kuo A."/>
            <person name="Nagy L.G."/>
            <person name="Floudas D."/>
            <person name="Copeland A."/>
            <person name="Barry K.W."/>
            <person name="Cichocki N."/>
            <person name="Veneault-Fourrey C."/>
            <person name="LaButti K."/>
            <person name="Lindquist E.A."/>
            <person name="Lipzen A."/>
            <person name="Lundell T."/>
            <person name="Morin E."/>
            <person name="Murat C."/>
            <person name="Riley R."/>
            <person name="Ohm R."/>
            <person name="Sun H."/>
            <person name="Tunlid A."/>
            <person name="Henrissat B."/>
            <person name="Grigoriev I.V."/>
            <person name="Hibbett D.S."/>
            <person name="Martin F."/>
        </authorList>
    </citation>
    <scope>NUCLEOTIDE SEQUENCE [LARGE SCALE GENOMIC DNA]</scope>
    <source>
        <strain evidence="3">FD-334 SS-4</strain>
    </source>
</reference>
<feature type="domain" description="F-box" evidence="1">
    <location>
        <begin position="45"/>
        <end position="94"/>
    </location>
</feature>
<protein>
    <recommendedName>
        <fullName evidence="1">F-box domain-containing protein</fullName>
    </recommendedName>
</protein>
<dbReference type="PROSITE" id="PS50181">
    <property type="entry name" value="FBOX"/>
    <property type="match status" value="1"/>
</dbReference>
<evidence type="ECO:0000259" key="1">
    <source>
        <dbReference type="PROSITE" id="PS50181"/>
    </source>
</evidence>
<gene>
    <name evidence="2" type="ORF">HYPSUDRAFT_46521</name>
</gene>
<dbReference type="OrthoDB" id="2788844at2759"/>
<evidence type="ECO:0000313" key="3">
    <source>
        <dbReference type="Proteomes" id="UP000054270"/>
    </source>
</evidence>
<sequence length="333" mass="39244">MWWQLLYDVFYQSLRLPSFVQDLFYGKKESQNLPLEQSTENHVVAPTLQSLPAELCLHIFSFLELQPYIVAHGVCSKWRYLLSRAEIHPIRRRLFNLYHHMINTPGFLNTRGWTLDNLVPFNRQAYIDSLLSQYPAIPEDFRIWILEWPARLSIGCTWPGLPFVFSSTRSAMRRHGVNWLGHKNSSPQVLAALYKRMPAEDYKFIPGLIIWRGVHTTDWLILDETDPDLFGRVYVIDLRESFARTSVIPHNQLDPNDDYSDGYEPPINIPFDSWISYLENYWNTTHKFDHHLTWVLDDRGIPEPVEFLFDQALPWTRPSPLWTERHNAGEYLG</sequence>
<dbReference type="EMBL" id="KN817605">
    <property type="protein sequence ID" value="KJA17325.1"/>
    <property type="molecule type" value="Genomic_DNA"/>
</dbReference>
<organism evidence="2 3">
    <name type="scientific">Hypholoma sublateritium (strain FD-334 SS-4)</name>
    <dbReference type="NCBI Taxonomy" id="945553"/>
    <lineage>
        <taxon>Eukaryota</taxon>
        <taxon>Fungi</taxon>
        <taxon>Dikarya</taxon>
        <taxon>Basidiomycota</taxon>
        <taxon>Agaricomycotina</taxon>
        <taxon>Agaricomycetes</taxon>
        <taxon>Agaricomycetidae</taxon>
        <taxon>Agaricales</taxon>
        <taxon>Agaricineae</taxon>
        <taxon>Strophariaceae</taxon>
        <taxon>Hypholoma</taxon>
    </lineage>
</organism>
<dbReference type="InterPro" id="IPR036047">
    <property type="entry name" value="F-box-like_dom_sf"/>
</dbReference>
<name>A0A0D2PAH4_HYPSF</name>
<dbReference type="InterPro" id="IPR001810">
    <property type="entry name" value="F-box_dom"/>
</dbReference>
<dbReference type="Pfam" id="PF12937">
    <property type="entry name" value="F-box-like"/>
    <property type="match status" value="1"/>
</dbReference>
<evidence type="ECO:0000313" key="2">
    <source>
        <dbReference type="EMBL" id="KJA17325.1"/>
    </source>
</evidence>
<proteinExistence type="predicted"/>
<keyword evidence="3" id="KW-1185">Reference proteome</keyword>